<proteinExistence type="predicted"/>
<evidence type="ECO:0000313" key="3">
    <source>
        <dbReference type="Proteomes" id="UP000238573"/>
    </source>
</evidence>
<dbReference type="Pfam" id="PF01381">
    <property type="entry name" value="HTH_3"/>
    <property type="match status" value="1"/>
</dbReference>
<sequence>MRWDIGTVYKNIRKSKGITQQEVCGDWISRSNLSKFESNQSVPSYETMEFLLHQIDMSFGEFEYICNYYKPRTRQVIINQMSNHLSTSDSTELIKIAQLCKEHLKKVEHDLPIQHILETLNIIIEIRKNSFSDHSRKLAEAMWSDLKRHDIWYKNDFNMLGVILFIFPIETLQDITEKILINLEKYKDYKSIKNAQVSLLLNLSTIYLCNQLLDDCEHISAIALDLAKQLKRYDFLGFAQVRLGICQANDELIRKGLSLLELTEETKLLEDLQEEVKQYRTSHFSHVSRGTSAP</sequence>
<dbReference type="CDD" id="cd00093">
    <property type="entry name" value="HTH_XRE"/>
    <property type="match status" value="1"/>
</dbReference>
<dbReference type="PROSITE" id="PS50943">
    <property type="entry name" value="HTH_CROC1"/>
    <property type="match status" value="1"/>
</dbReference>
<dbReference type="Proteomes" id="UP000238573">
    <property type="component" value="Unassembled WGS sequence"/>
</dbReference>
<dbReference type="SUPFAM" id="SSF47413">
    <property type="entry name" value="lambda repressor-like DNA-binding domains"/>
    <property type="match status" value="1"/>
</dbReference>
<comment type="caution">
    <text evidence="2">The sequence shown here is derived from an EMBL/GenBank/DDBJ whole genome shotgun (WGS) entry which is preliminary data.</text>
</comment>
<gene>
    <name evidence="2" type="ORF">C6A27_04470</name>
</gene>
<evidence type="ECO:0000313" key="2">
    <source>
        <dbReference type="EMBL" id="PRT70879.1"/>
    </source>
</evidence>
<protein>
    <submittedName>
        <fullName evidence="2">DNA-binding protein</fullName>
    </submittedName>
</protein>
<dbReference type="GO" id="GO:0003677">
    <property type="term" value="F:DNA binding"/>
    <property type="evidence" value="ECO:0007669"/>
    <property type="project" value="UniProtKB-KW"/>
</dbReference>
<dbReference type="PANTHER" id="PTHR37038">
    <property type="entry name" value="TRANSCRIPTIONAL REGULATOR-RELATED"/>
    <property type="match status" value="1"/>
</dbReference>
<dbReference type="EMBL" id="PVSZ01000009">
    <property type="protein sequence ID" value="PRT70879.1"/>
    <property type="molecule type" value="Genomic_DNA"/>
</dbReference>
<dbReference type="InterPro" id="IPR053163">
    <property type="entry name" value="HTH-type_regulator_Rgg"/>
</dbReference>
<dbReference type="PANTHER" id="PTHR37038:SF13">
    <property type="entry name" value="HTH CRO_C1-TYPE DOMAIN-CONTAINING PROTEIN"/>
    <property type="match status" value="1"/>
</dbReference>
<name>A0A2T0G496_STRAP</name>
<dbReference type="AlphaFoldDB" id="A0A2T0G496"/>
<dbReference type="InterPro" id="IPR010982">
    <property type="entry name" value="Lambda_DNA-bd_dom_sf"/>
</dbReference>
<reference evidence="2 3" key="1">
    <citation type="journal article" date="1993" name="J. Dent. Res.">
        <title>The isolation and characterization of milleri group streptococci from dental periapical abscesses.</title>
        <authorList>
            <person name="Fisher L.E."/>
            <person name="Russell R.R."/>
        </authorList>
    </citation>
    <scope>NUCLEOTIDE SEQUENCE [LARGE SCALE GENOMIC DNA]</scope>
    <source>
        <strain evidence="2 3">OUP21</strain>
    </source>
</reference>
<accession>A0A2T0G496</accession>
<evidence type="ECO:0000259" key="1">
    <source>
        <dbReference type="PROSITE" id="PS50943"/>
    </source>
</evidence>
<dbReference type="InterPro" id="IPR001387">
    <property type="entry name" value="Cro/C1-type_HTH"/>
</dbReference>
<dbReference type="RefSeq" id="WP_106384214.1">
    <property type="nucleotide sequence ID" value="NZ_PVSZ01000009.1"/>
</dbReference>
<dbReference type="InterPro" id="IPR011990">
    <property type="entry name" value="TPR-like_helical_dom_sf"/>
</dbReference>
<dbReference type="Gene3D" id="1.25.40.10">
    <property type="entry name" value="Tetratricopeptide repeat domain"/>
    <property type="match status" value="1"/>
</dbReference>
<keyword evidence="2" id="KW-0238">DNA-binding</keyword>
<organism evidence="2 3">
    <name type="scientific">Streptococcus anginosus</name>
    <dbReference type="NCBI Taxonomy" id="1328"/>
    <lineage>
        <taxon>Bacteria</taxon>
        <taxon>Bacillati</taxon>
        <taxon>Bacillota</taxon>
        <taxon>Bacilli</taxon>
        <taxon>Lactobacillales</taxon>
        <taxon>Streptococcaceae</taxon>
        <taxon>Streptococcus</taxon>
        <taxon>Streptococcus anginosus group</taxon>
    </lineage>
</organism>
<feature type="domain" description="HTH cro/C1-type" evidence="1">
    <location>
        <begin position="10"/>
        <end position="62"/>
    </location>
</feature>